<name>A0ABU2CD39_9BURK</name>
<organism evidence="1 2">
    <name type="scientific">Rhodoferax ferrireducens</name>
    <dbReference type="NCBI Taxonomy" id="192843"/>
    <lineage>
        <taxon>Bacteria</taxon>
        <taxon>Pseudomonadati</taxon>
        <taxon>Pseudomonadota</taxon>
        <taxon>Betaproteobacteria</taxon>
        <taxon>Burkholderiales</taxon>
        <taxon>Comamonadaceae</taxon>
        <taxon>Rhodoferax</taxon>
    </lineage>
</organism>
<reference evidence="1 2" key="1">
    <citation type="submission" date="2023-07" db="EMBL/GenBank/DDBJ databases">
        <title>Sorghum-associated microbial communities from plants grown in Nebraska, USA.</title>
        <authorList>
            <person name="Schachtman D."/>
        </authorList>
    </citation>
    <scope>NUCLEOTIDE SEQUENCE [LARGE SCALE GENOMIC DNA]</scope>
    <source>
        <strain evidence="1 2">BE313</strain>
    </source>
</reference>
<accession>A0ABU2CD39</accession>
<comment type="caution">
    <text evidence="1">The sequence shown here is derived from an EMBL/GenBank/DDBJ whole genome shotgun (WGS) entry which is preliminary data.</text>
</comment>
<keyword evidence="2" id="KW-1185">Reference proteome</keyword>
<proteinExistence type="predicted"/>
<protein>
    <submittedName>
        <fullName evidence="1">Uncharacterized protein</fullName>
    </submittedName>
</protein>
<dbReference type="EMBL" id="JAVDXT010000004">
    <property type="protein sequence ID" value="MDR7379257.1"/>
    <property type="molecule type" value="Genomic_DNA"/>
</dbReference>
<sequence>MNISKTIGIASTQPLRPMTVKTAKKSDIPAALN</sequence>
<evidence type="ECO:0000313" key="2">
    <source>
        <dbReference type="Proteomes" id="UP001180487"/>
    </source>
</evidence>
<dbReference type="Proteomes" id="UP001180487">
    <property type="component" value="Unassembled WGS sequence"/>
</dbReference>
<gene>
    <name evidence="1" type="ORF">J2X19_003951</name>
</gene>
<evidence type="ECO:0000313" key="1">
    <source>
        <dbReference type="EMBL" id="MDR7379257.1"/>
    </source>
</evidence>